<dbReference type="HOGENOM" id="CLU_1626958_0_0_1"/>
<protein>
    <submittedName>
        <fullName evidence="1">Uncharacterized protein</fullName>
    </submittedName>
</protein>
<dbReference type="RefSeq" id="XP_002910917.1">
    <property type="nucleotide sequence ID" value="XM_002910871.1"/>
</dbReference>
<dbReference type="Proteomes" id="UP000001861">
    <property type="component" value="Unassembled WGS sequence"/>
</dbReference>
<evidence type="ECO:0000313" key="1">
    <source>
        <dbReference type="EMBL" id="EFI27423.1"/>
    </source>
</evidence>
<dbReference type="GeneID" id="9380242"/>
<organism evidence="1 2">
    <name type="scientific">Coprinopsis cinerea (strain Okayama-7 / 130 / ATCC MYA-4618 / FGSC 9003)</name>
    <name type="common">Inky cap fungus</name>
    <name type="synonym">Hormographiella aspergillata</name>
    <dbReference type="NCBI Taxonomy" id="240176"/>
    <lineage>
        <taxon>Eukaryota</taxon>
        <taxon>Fungi</taxon>
        <taxon>Dikarya</taxon>
        <taxon>Basidiomycota</taxon>
        <taxon>Agaricomycotina</taxon>
        <taxon>Agaricomycetes</taxon>
        <taxon>Agaricomycetidae</taxon>
        <taxon>Agaricales</taxon>
        <taxon>Agaricineae</taxon>
        <taxon>Psathyrellaceae</taxon>
        <taxon>Coprinopsis</taxon>
    </lineage>
</organism>
<dbReference type="VEuPathDB" id="FungiDB:CC1G_14894"/>
<keyword evidence="2" id="KW-1185">Reference proteome</keyword>
<dbReference type="KEGG" id="cci:CC1G_14894"/>
<dbReference type="AlphaFoldDB" id="D6RNK7"/>
<proteinExistence type="predicted"/>
<evidence type="ECO:0000313" key="2">
    <source>
        <dbReference type="Proteomes" id="UP000001861"/>
    </source>
</evidence>
<dbReference type="EMBL" id="AACS02000007">
    <property type="protein sequence ID" value="EFI27423.1"/>
    <property type="molecule type" value="Genomic_DNA"/>
</dbReference>
<name>D6RNK7_COPC7</name>
<dbReference type="InParanoid" id="D6RNK7"/>
<comment type="caution">
    <text evidence="1">The sequence shown here is derived from an EMBL/GenBank/DDBJ whole genome shotgun (WGS) entry which is preliminary data.</text>
</comment>
<reference evidence="1 2" key="1">
    <citation type="journal article" date="2010" name="Proc. Natl. Acad. Sci. U.S.A.">
        <title>Insights into evolution of multicellular fungi from the assembled chromosomes of the mushroom Coprinopsis cinerea (Coprinus cinereus).</title>
        <authorList>
            <person name="Stajich J.E."/>
            <person name="Wilke S.K."/>
            <person name="Ahren D."/>
            <person name="Au C.H."/>
            <person name="Birren B.W."/>
            <person name="Borodovsky M."/>
            <person name="Burns C."/>
            <person name="Canback B."/>
            <person name="Casselton L.A."/>
            <person name="Cheng C.K."/>
            <person name="Deng J."/>
            <person name="Dietrich F.S."/>
            <person name="Fargo D.C."/>
            <person name="Farman M.L."/>
            <person name="Gathman A.C."/>
            <person name="Goldberg J."/>
            <person name="Guigo R."/>
            <person name="Hoegger P.J."/>
            <person name="Hooker J.B."/>
            <person name="Huggins A."/>
            <person name="James T.Y."/>
            <person name="Kamada T."/>
            <person name="Kilaru S."/>
            <person name="Kodira C."/>
            <person name="Kues U."/>
            <person name="Kupfer D."/>
            <person name="Kwan H.S."/>
            <person name="Lomsadze A."/>
            <person name="Li W."/>
            <person name="Lilly W.W."/>
            <person name="Ma L.J."/>
            <person name="Mackey A.J."/>
            <person name="Manning G."/>
            <person name="Martin F."/>
            <person name="Muraguchi H."/>
            <person name="Natvig D.O."/>
            <person name="Palmerini H."/>
            <person name="Ramesh M.A."/>
            <person name="Rehmeyer C.J."/>
            <person name="Roe B.A."/>
            <person name="Shenoy N."/>
            <person name="Stanke M."/>
            <person name="Ter-Hovhannisyan V."/>
            <person name="Tunlid A."/>
            <person name="Velagapudi R."/>
            <person name="Vision T.J."/>
            <person name="Zeng Q."/>
            <person name="Zolan M.E."/>
            <person name="Pukkila P.J."/>
        </authorList>
    </citation>
    <scope>NUCLEOTIDE SEQUENCE [LARGE SCALE GENOMIC DNA]</scope>
    <source>
        <strain evidence="2">Okayama-7 / 130 / ATCC MYA-4618 / FGSC 9003</strain>
    </source>
</reference>
<accession>D6RNK7</accession>
<gene>
    <name evidence="1" type="ORF">CC1G_14894</name>
</gene>
<sequence length="163" mass="18271">MSTLALCCRPGSRIIEIEVRRHRPPCIRNHRLLCVQSNLKLVRTTGRDVTQIRVAGPRPWARVGNDLGCLWRASLLNRMRSLLANGGVVPTWTVIEAGVASEDPTRNEHCSCRNENALDLKTVLPLELQDVLLLLRHSRLLRGRRDSLATYVLPGPYAPRVGV</sequence>